<proteinExistence type="predicted"/>
<evidence type="ECO:0000313" key="2">
    <source>
        <dbReference type="EMBL" id="EFP96235.1"/>
    </source>
</evidence>
<feature type="transmembrane region" description="Helical" evidence="1">
    <location>
        <begin position="36"/>
        <end position="56"/>
    </location>
</feature>
<dbReference type="OrthoDB" id="5894501at2"/>
<keyword evidence="1" id="KW-0812">Transmembrane</keyword>
<evidence type="ECO:0000313" key="3">
    <source>
        <dbReference type="Proteomes" id="UP000002943"/>
    </source>
</evidence>
<accession>E3BKP1</accession>
<protein>
    <submittedName>
        <fullName evidence="2">Uncharacterized protein</fullName>
    </submittedName>
</protein>
<reference evidence="2 3" key="1">
    <citation type="journal article" date="2012" name="Int. J. Syst. Evol. Microbiol.">
        <title>Vibrio caribbeanicus sp. nov., isolated from the marine sponge Scleritoderma cyanea.</title>
        <authorList>
            <person name="Hoffmann M."/>
            <person name="Monday S.R."/>
            <person name="Allard M.W."/>
            <person name="Strain E.A."/>
            <person name="Whittaker P."/>
            <person name="Naum M."/>
            <person name="McCarthy P.J."/>
            <person name="Lopez J.V."/>
            <person name="Fischer M."/>
            <person name="Brown E.W."/>
        </authorList>
    </citation>
    <scope>NUCLEOTIDE SEQUENCE [LARGE SCALE GENOMIC DNA]</scope>
    <source>
        <strain evidence="2 3">ATCC BAA-2122</strain>
    </source>
</reference>
<dbReference type="Proteomes" id="UP000002943">
    <property type="component" value="Unassembled WGS sequence"/>
</dbReference>
<feature type="transmembrane region" description="Helical" evidence="1">
    <location>
        <begin position="7"/>
        <end position="30"/>
    </location>
</feature>
<organism evidence="2 3">
    <name type="scientific">Vibrio caribbeanicus ATCC BAA-2122</name>
    <dbReference type="NCBI Taxonomy" id="796620"/>
    <lineage>
        <taxon>Bacteria</taxon>
        <taxon>Pseudomonadati</taxon>
        <taxon>Pseudomonadota</taxon>
        <taxon>Gammaproteobacteria</taxon>
        <taxon>Vibrionales</taxon>
        <taxon>Vibrionaceae</taxon>
        <taxon>Vibrio</taxon>
    </lineage>
</organism>
<name>E3BKP1_9VIBR</name>
<comment type="caution">
    <text evidence="2">The sequence shown here is derived from an EMBL/GenBank/DDBJ whole genome shotgun (WGS) entry which is preliminary data.</text>
</comment>
<keyword evidence="1" id="KW-0472">Membrane</keyword>
<gene>
    <name evidence="2" type="ORF">VIBC2010_11739</name>
</gene>
<dbReference type="RefSeq" id="WP_009601610.1">
    <property type="nucleotide sequence ID" value="NZ_AEIU01000075.1"/>
</dbReference>
<dbReference type="AlphaFoldDB" id="E3BKP1"/>
<keyword evidence="3" id="KW-1185">Reference proteome</keyword>
<evidence type="ECO:0000256" key="1">
    <source>
        <dbReference type="SAM" id="Phobius"/>
    </source>
</evidence>
<dbReference type="EMBL" id="AEIU01000075">
    <property type="protein sequence ID" value="EFP96235.1"/>
    <property type="molecule type" value="Genomic_DNA"/>
</dbReference>
<keyword evidence="1" id="KW-1133">Transmembrane helix</keyword>
<dbReference type="eggNOG" id="ENOG5031NRG">
    <property type="taxonomic scope" value="Bacteria"/>
</dbReference>
<sequence>MTEIYDLWISSVFWIVALCVFLSVLTIPFYKWKKRWIVVIPCFCITVFSVLSLLVLENKITNEVSELISEDSFVVETYEDFDTELFLKALKSKRFVYTHRTHPLEKMSIHIVNLQGEVKLQVAQDSKYPYLYWVYYPKYRHSRLNELGKVRIKKVSNNLFTSQD</sequence>